<keyword evidence="6 8" id="KW-0030">Aminoacyl-tRNA synthetase</keyword>
<comment type="caution">
    <text evidence="10">The sequence shown here is derived from an EMBL/GenBank/DDBJ whole genome shotgun (WGS) entry which is preliminary data.</text>
</comment>
<evidence type="ECO:0000256" key="7">
    <source>
        <dbReference type="ARBA" id="ARBA00049929"/>
    </source>
</evidence>
<dbReference type="PANTHER" id="PTHR43766:SF1">
    <property type="entry name" value="TRYPTOPHAN--TRNA LIGASE, MITOCHONDRIAL"/>
    <property type="match status" value="1"/>
</dbReference>
<evidence type="ECO:0000256" key="3">
    <source>
        <dbReference type="ARBA" id="ARBA00022741"/>
    </source>
</evidence>
<name>A0A934PAN8_9STRE</name>
<dbReference type="FunFam" id="1.10.240.10:FF:000005">
    <property type="entry name" value="Tryptophan--tRNA ligase"/>
    <property type="match status" value="1"/>
</dbReference>
<reference evidence="10 11" key="1">
    <citation type="journal article" date="2021" name="Int. J. Syst. Evol. Microbiol.">
        <title>Streptococcus vicugnae sp. nov., isolated from faeces of alpacas (Vicugna pacos) and cattle (Bos taurus), Streptococcus zalophi sp. nov., and Streptococcus pacificus sp. nov., isolated from respiratory tract of California sea lions (Zalophus californianus).</title>
        <authorList>
            <person name="Volokhov D.V."/>
            <person name="Zagorodnyaya T.A."/>
            <person name="Shen Z."/>
            <person name="Blom J."/>
            <person name="Furtak V.A."/>
            <person name="Eisenberg T."/>
            <person name="Fan P."/>
            <person name="Jeong K.C."/>
            <person name="Gao Y."/>
            <person name="Zhang S."/>
            <person name="Amselle M."/>
        </authorList>
    </citation>
    <scope>NUCLEOTIDE SEQUENCE [LARGE SCALE GENOMIC DNA]</scope>
    <source>
        <strain evidence="11">CSL7508-lung</strain>
    </source>
</reference>
<comment type="catalytic activity">
    <reaction evidence="7 8">
        <text>tRNA(Trp) + L-tryptophan + ATP = L-tryptophyl-tRNA(Trp) + AMP + diphosphate + H(+)</text>
        <dbReference type="Rhea" id="RHEA:24080"/>
        <dbReference type="Rhea" id="RHEA-COMP:9671"/>
        <dbReference type="Rhea" id="RHEA-COMP:9705"/>
        <dbReference type="ChEBI" id="CHEBI:15378"/>
        <dbReference type="ChEBI" id="CHEBI:30616"/>
        <dbReference type="ChEBI" id="CHEBI:33019"/>
        <dbReference type="ChEBI" id="CHEBI:57912"/>
        <dbReference type="ChEBI" id="CHEBI:78442"/>
        <dbReference type="ChEBI" id="CHEBI:78535"/>
        <dbReference type="ChEBI" id="CHEBI:456215"/>
        <dbReference type="EC" id="6.1.1.2"/>
    </reaction>
</comment>
<evidence type="ECO:0000313" key="11">
    <source>
        <dbReference type="Proteomes" id="UP000644875"/>
    </source>
</evidence>
<sequence>MGKPIILTGDRPTGKLHVGHYVGSVKNRVLLQNENKYDMFIFLADQQALTDNAKNPEKIIESVGEVALDYLAVGLDPKKATIFLQSQIPELAELTVYYMNLVSVARLQRNPTVKTEIAQKGFGESIPTGFLVYPISQAADITAFKANLVPAGSDQKPMIEQTREIVRSFNHTYKTDVLVEPEGLFPENEAAGRLPGLDGNAKMSKSLNNGIYLADDPDTLKKKIMSMYTDPNHIRVEDPGQIEGNMVFHYLDVFGKKEDKAEIERMKEQYQKGGLGDVKTKRFLLDIMERELAPIRNRRLEFAKDMGEVYRMLEKGSEKAREKAAQTLSEVKSAMGINYFNKL</sequence>
<comment type="subcellular location">
    <subcellularLocation>
        <location evidence="8">Cytoplasm</location>
    </subcellularLocation>
</comment>
<feature type="binding site" evidence="8">
    <location>
        <position position="140"/>
    </location>
    <ligand>
        <name>L-tryptophan</name>
        <dbReference type="ChEBI" id="CHEBI:57912"/>
    </ligand>
</feature>
<evidence type="ECO:0000313" key="10">
    <source>
        <dbReference type="EMBL" id="MBJ8350074.1"/>
    </source>
</evidence>
<dbReference type="GO" id="GO:0004830">
    <property type="term" value="F:tryptophan-tRNA ligase activity"/>
    <property type="evidence" value="ECO:0007669"/>
    <property type="project" value="UniProtKB-UniRule"/>
</dbReference>
<dbReference type="InterPro" id="IPR002305">
    <property type="entry name" value="aa-tRNA-synth_Ic"/>
</dbReference>
<comment type="similarity">
    <text evidence="1 8 9">Belongs to the class-I aminoacyl-tRNA synthetase family.</text>
</comment>
<accession>A0A934PAN8</accession>
<proteinExistence type="inferred from homology"/>
<protein>
    <recommendedName>
        <fullName evidence="8">Tryptophan--tRNA ligase</fullName>
        <ecNumber evidence="8">6.1.1.2</ecNumber>
    </recommendedName>
    <alternativeName>
        <fullName evidence="8">Tryptophanyl-tRNA synthetase</fullName>
        <shortName evidence="8">TrpRS</shortName>
    </alternativeName>
</protein>
<dbReference type="EC" id="6.1.1.2" evidence="8"/>
<dbReference type="InterPro" id="IPR024109">
    <property type="entry name" value="Trp-tRNA-ligase_bac-type"/>
</dbReference>
<keyword evidence="2 8" id="KW-0436">Ligase</keyword>
<dbReference type="AlphaFoldDB" id="A0A934PAN8"/>
<evidence type="ECO:0000256" key="8">
    <source>
        <dbReference type="HAMAP-Rule" id="MF_00140"/>
    </source>
</evidence>
<comment type="subunit">
    <text evidence="8">Homodimer.</text>
</comment>
<dbReference type="NCBIfam" id="TIGR00233">
    <property type="entry name" value="trpS"/>
    <property type="match status" value="1"/>
</dbReference>
<dbReference type="SUPFAM" id="SSF52374">
    <property type="entry name" value="Nucleotidylyl transferase"/>
    <property type="match status" value="1"/>
</dbReference>
<dbReference type="Pfam" id="PF00579">
    <property type="entry name" value="tRNA-synt_1b"/>
    <property type="match status" value="1"/>
</dbReference>
<dbReference type="EMBL" id="JAENBP010000006">
    <property type="protein sequence ID" value="MBJ8350074.1"/>
    <property type="molecule type" value="Genomic_DNA"/>
</dbReference>
<dbReference type="Gene3D" id="3.40.50.620">
    <property type="entry name" value="HUPs"/>
    <property type="match status" value="1"/>
</dbReference>
<dbReference type="FunFam" id="3.40.50.620:FF:000094">
    <property type="entry name" value="Tryptophan--tRNA ligase"/>
    <property type="match status" value="1"/>
</dbReference>
<evidence type="ECO:0000256" key="2">
    <source>
        <dbReference type="ARBA" id="ARBA00022598"/>
    </source>
</evidence>
<feature type="binding site" evidence="8">
    <location>
        <begin position="19"/>
        <end position="20"/>
    </location>
    <ligand>
        <name>ATP</name>
        <dbReference type="ChEBI" id="CHEBI:30616"/>
    </ligand>
</feature>
<dbReference type="InterPro" id="IPR014729">
    <property type="entry name" value="Rossmann-like_a/b/a_fold"/>
</dbReference>
<dbReference type="GO" id="GO:0005524">
    <property type="term" value="F:ATP binding"/>
    <property type="evidence" value="ECO:0007669"/>
    <property type="project" value="UniProtKB-UniRule"/>
</dbReference>
<keyword evidence="5 8" id="KW-0648">Protein biosynthesis</keyword>
<dbReference type="HAMAP" id="MF_00140_B">
    <property type="entry name" value="Trp_tRNA_synth_B"/>
    <property type="match status" value="1"/>
</dbReference>
<organism evidence="10 11">
    <name type="scientific">Streptococcus zalophi</name>
    <dbReference type="NCBI Taxonomy" id="640031"/>
    <lineage>
        <taxon>Bacteria</taxon>
        <taxon>Bacillati</taxon>
        <taxon>Bacillota</taxon>
        <taxon>Bacilli</taxon>
        <taxon>Lactobacillales</taxon>
        <taxon>Streptococcaceae</taxon>
        <taxon>Streptococcus</taxon>
    </lineage>
</organism>
<evidence type="ECO:0000256" key="9">
    <source>
        <dbReference type="RuleBase" id="RU363036"/>
    </source>
</evidence>
<dbReference type="Gene3D" id="1.10.240.10">
    <property type="entry name" value="Tyrosyl-Transfer RNA Synthetase"/>
    <property type="match status" value="1"/>
</dbReference>
<comment type="function">
    <text evidence="8">Catalyzes the attachment of tryptophan to tRNA(Trp).</text>
</comment>
<dbReference type="InterPro" id="IPR002306">
    <property type="entry name" value="Trp-tRNA-ligase"/>
</dbReference>
<dbReference type="Proteomes" id="UP000644875">
    <property type="component" value="Unassembled WGS sequence"/>
</dbReference>
<feature type="binding site" evidence="8">
    <location>
        <begin position="202"/>
        <end position="206"/>
    </location>
    <ligand>
        <name>ATP</name>
        <dbReference type="ChEBI" id="CHEBI:30616"/>
    </ligand>
</feature>
<dbReference type="RefSeq" id="WP_199567993.1">
    <property type="nucleotide sequence ID" value="NZ_JAENBP010000006.1"/>
</dbReference>
<dbReference type="GO" id="GO:0006436">
    <property type="term" value="P:tryptophanyl-tRNA aminoacylation"/>
    <property type="evidence" value="ECO:0007669"/>
    <property type="project" value="UniProtKB-UniRule"/>
</dbReference>
<dbReference type="GO" id="GO:0005829">
    <property type="term" value="C:cytosol"/>
    <property type="evidence" value="ECO:0007669"/>
    <property type="project" value="TreeGrafter"/>
</dbReference>
<feature type="binding site" evidence="8">
    <location>
        <begin position="11"/>
        <end position="13"/>
    </location>
    <ligand>
        <name>ATP</name>
        <dbReference type="ChEBI" id="CHEBI:30616"/>
    </ligand>
</feature>
<evidence type="ECO:0000256" key="5">
    <source>
        <dbReference type="ARBA" id="ARBA00022917"/>
    </source>
</evidence>
<feature type="binding site" evidence="8">
    <location>
        <begin position="152"/>
        <end position="154"/>
    </location>
    <ligand>
        <name>ATP</name>
        <dbReference type="ChEBI" id="CHEBI:30616"/>
    </ligand>
</feature>
<keyword evidence="11" id="KW-1185">Reference proteome</keyword>
<evidence type="ECO:0000256" key="4">
    <source>
        <dbReference type="ARBA" id="ARBA00022840"/>
    </source>
</evidence>
<keyword evidence="3 8" id="KW-0547">Nucleotide-binding</keyword>
<keyword evidence="4 8" id="KW-0067">ATP-binding</keyword>
<gene>
    <name evidence="8 10" type="primary">trpS</name>
    <name evidence="10" type="ORF">JHK64_05455</name>
</gene>
<dbReference type="PANTHER" id="PTHR43766">
    <property type="entry name" value="TRYPTOPHAN--TRNA LIGASE, MITOCHONDRIAL"/>
    <property type="match status" value="1"/>
</dbReference>
<evidence type="ECO:0000256" key="1">
    <source>
        <dbReference type="ARBA" id="ARBA00005594"/>
    </source>
</evidence>
<comment type="caution">
    <text evidence="8">Lacks conserved residue(s) required for the propagation of feature annotation.</text>
</comment>
<feature type="short sequence motif" description="'KMSKS' region" evidence="8">
    <location>
        <begin position="202"/>
        <end position="206"/>
    </location>
</feature>
<dbReference type="PROSITE" id="PS00178">
    <property type="entry name" value="AA_TRNA_LIGASE_I"/>
    <property type="match status" value="1"/>
</dbReference>
<keyword evidence="8" id="KW-0963">Cytoplasm</keyword>
<feature type="binding site" evidence="8">
    <location>
        <position position="194"/>
    </location>
    <ligand>
        <name>ATP</name>
        <dbReference type="ChEBI" id="CHEBI:30616"/>
    </ligand>
</feature>
<dbReference type="PRINTS" id="PR01039">
    <property type="entry name" value="TRNASYNTHTRP"/>
</dbReference>
<dbReference type="InterPro" id="IPR050203">
    <property type="entry name" value="Trp-tRNA_synthetase"/>
</dbReference>
<evidence type="ECO:0000256" key="6">
    <source>
        <dbReference type="ARBA" id="ARBA00023146"/>
    </source>
</evidence>
<dbReference type="CDD" id="cd00806">
    <property type="entry name" value="TrpRS_core"/>
    <property type="match status" value="1"/>
</dbReference>
<dbReference type="InterPro" id="IPR001412">
    <property type="entry name" value="aa-tRNA-synth_I_CS"/>
</dbReference>